<dbReference type="EMBL" id="KN834490">
    <property type="protein sequence ID" value="KIK10663.1"/>
    <property type="molecule type" value="Genomic_DNA"/>
</dbReference>
<reference evidence="3" key="2">
    <citation type="submission" date="2015-01" db="EMBL/GenBank/DDBJ databases">
        <title>Evolutionary Origins and Diversification of the Mycorrhizal Mutualists.</title>
        <authorList>
            <consortium name="DOE Joint Genome Institute"/>
            <consortium name="Mycorrhizal Genomics Consortium"/>
            <person name="Kohler A."/>
            <person name="Kuo A."/>
            <person name="Nagy L.G."/>
            <person name="Floudas D."/>
            <person name="Copeland A."/>
            <person name="Barry K.W."/>
            <person name="Cichocki N."/>
            <person name="Veneault-Fourrey C."/>
            <person name="LaButti K."/>
            <person name="Lindquist E.A."/>
            <person name="Lipzen A."/>
            <person name="Lundell T."/>
            <person name="Morin E."/>
            <person name="Murat C."/>
            <person name="Riley R."/>
            <person name="Ohm R."/>
            <person name="Sun H."/>
            <person name="Tunlid A."/>
            <person name="Henrissat B."/>
            <person name="Grigoriev I.V."/>
            <person name="Hibbett D.S."/>
            <person name="Martin F."/>
        </authorList>
    </citation>
    <scope>NUCLEOTIDE SEQUENCE [LARGE SCALE GENOMIC DNA]</scope>
    <source>
        <strain evidence="3">441</strain>
    </source>
</reference>
<gene>
    <name evidence="2" type="ORF">PISMIDRAFT_20193</name>
</gene>
<proteinExistence type="predicted"/>
<feature type="region of interest" description="Disordered" evidence="1">
    <location>
        <begin position="74"/>
        <end position="109"/>
    </location>
</feature>
<feature type="compositionally biased region" description="Polar residues" evidence="1">
    <location>
        <begin position="419"/>
        <end position="429"/>
    </location>
</feature>
<reference evidence="2 3" key="1">
    <citation type="submission" date="2014-04" db="EMBL/GenBank/DDBJ databases">
        <authorList>
            <consortium name="DOE Joint Genome Institute"/>
            <person name="Kuo A."/>
            <person name="Kohler A."/>
            <person name="Costa M.D."/>
            <person name="Nagy L.G."/>
            <person name="Floudas D."/>
            <person name="Copeland A."/>
            <person name="Barry K.W."/>
            <person name="Cichocki N."/>
            <person name="Veneault-Fourrey C."/>
            <person name="LaButti K."/>
            <person name="Lindquist E.A."/>
            <person name="Lipzen A."/>
            <person name="Lundell T."/>
            <person name="Morin E."/>
            <person name="Murat C."/>
            <person name="Sun H."/>
            <person name="Tunlid A."/>
            <person name="Henrissat B."/>
            <person name="Grigoriev I.V."/>
            <person name="Hibbett D.S."/>
            <person name="Martin F."/>
            <person name="Nordberg H.P."/>
            <person name="Cantor M.N."/>
            <person name="Hua S.X."/>
        </authorList>
    </citation>
    <scope>NUCLEOTIDE SEQUENCE [LARGE SCALE GENOMIC DNA]</scope>
    <source>
        <strain evidence="2 3">441</strain>
    </source>
</reference>
<sequence>MSDDDVDEFFAEQEKRMNLPDEDMDAYIRARLQGRHKERNSLACTGEDSHVDIHSTPPFRIHDHPIAPVDLTDLATNSNPSATPDHRHRRLKRKGAEGYQDPENDKRMRTMPDIAPTIFTSGTWNHEIPLSMSRPDPSDRPSCHLFINPDNSVGHSSKDLSRDGAMLHCDDLEVSRTPNATSLFDTVFSDTVTTRMQRQSQPCAQSTANTFTVLEFKSENEFTFNRSPSPRKSAPRIVPEAVSSQEQILNVSATCARSRVRTPHMMEPPHSPVDISGFDISESSTSPKTHVVTAETPHHTREKPFRPDENSDRPLAIPSQQSNDLSQIPSLVALPYPSPVGSAAPPESPTERREVQRSLTPSGIKPSELDTDLSNITSPGLSPAHEQSSRKAGSDVSGPEKTSPSRPARTVSRLRRTVNSKQKGGLTTA</sequence>
<dbReference type="HOGENOM" id="CLU_641868_0_0_1"/>
<organism evidence="2 3">
    <name type="scientific">Pisolithus microcarpus 441</name>
    <dbReference type="NCBI Taxonomy" id="765257"/>
    <lineage>
        <taxon>Eukaryota</taxon>
        <taxon>Fungi</taxon>
        <taxon>Dikarya</taxon>
        <taxon>Basidiomycota</taxon>
        <taxon>Agaricomycotina</taxon>
        <taxon>Agaricomycetes</taxon>
        <taxon>Agaricomycetidae</taxon>
        <taxon>Boletales</taxon>
        <taxon>Sclerodermatineae</taxon>
        <taxon>Pisolithaceae</taxon>
        <taxon>Pisolithus</taxon>
    </lineage>
</organism>
<evidence type="ECO:0000313" key="2">
    <source>
        <dbReference type="EMBL" id="KIK10663.1"/>
    </source>
</evidence>
<protein>
    <submittedName>
        <fullName evidence="2">Uncharacterized protein</fullName>
    </submittedName>
</protein>
<dbReference type="Proteomes" id="UP000054018">
    <property type="component" value="Unassembled WGS sequence"/>
</dbReference>
<name>A0A0C9YRL4_9AGAM</name>
<evidence type="ECO:0000313" key="3">
    <source>
        <dbReference type="Proteomes" id="UP000054018"/>
    </source>
</evidence>
<feature type="non-terminal residue" evidence="2">
    <location>
        <position position="429"/>
    </location>
</feature>
<dbReference type="AlphaFoldDB" id="A0A0C9YRL4"/>
<feature type="compositionally biased region" description="Basic and acidic residues" evidence="1">
    <location>
        <begin position="296"/>
        <end position="312"/>
    </location>
</feature>
<dbReference type="STRING" id="765257.A0A0C9YRL4"/>
<feature type="compositionally biased region" description="Polar residues" evidence="1">
    <location>
        <begin position="318"/>
        <end position="329"/>
    </location>
</feature>
<evidence type="ECO:0000256" key="1">
    <source>
        <dbReference type="SAM" id="MobiDB-lite"/>
    </source>
</evidence>
<keyword evidence="3" id="KW-1185">Reference proteome</keyword>
<feature type="region of interest" description="Disordered" evidence="1">
    <location>
        <begin position="261"/>
        <end position="429"/>
    </location>
</feature>
<dbReference type="OrthoDB" id="205514at2759"/>
<accession>A0A0C9YRL4</accession>